<dbReference type="AlphaFoldDB" id="A0A2T3BFU4"/>
<feature type="region of interest" description="Disordered" evidence="1">
    <location>
        <begin position="48"/>
        <end position="88"/>
    </location>
</feature>
<evidence type="ECO:0000313" key="2">
    <source>
        <dbReference type="EMBL" id="PSS28249.1"/>
    </source>
</evidence>
<evidence type="ECO:0000256" key="1">
    <source>
        <dbReference type="SAM" id="MobiDB-lite"/>
    </source>
</evidence>
<keyword evidence="3" id="KW-1185">Reference proteome</keyword>
<dbReference type="InParanoid" id="A0A2T3BFU4"/>
<accession>A0A2T3BFU4</accession>
<reference evidence="2 3" key="1">
    <citation type="journal article" date="2018" name="New Phytol.">
        <title>Comparative genomics and transcriptomics depict ericoid mycorrhizal fungi as versatile saprotrophs and plant mutualists.</title>
        <authorList>
            <person name="Martino E."/>
            <person name="Morin E."/>
            <person name="Grelet G.A."/>
            <person name="Kuo A."/>
            <person name="Kohler A."/>
            <person name="Daghino S."/>
            <person name="Barry K.W."/>
            <person name="Cichocki N."/>
            <person name="Clum A."/>
            <person name="Dockter R.B."/>
            <person name="Hainaut M."/>
            <person name="Kuo R.C."/>
            <person name="LaButti K."/>
            <person name="Lindahl B.D."/>
            <person name="Lindquist E.A."/>
            <person name="Lipzen A."/>
            <person name="Khouja H.R."/>
            <person name="Magnuson J."/>
            <person name="Murat C."/>
            <person name="Ohm R.A."/>
            <person name="Singer S.W."/>
            <person name="Spatafora J.W."/>
            <person name="Wang M."/>
            <person name="Veneault-Fourrey C."/>
            <person name="Henrissat B."/>
            <person name="Grigoriev I.V."/>
            <person name="Martin F.M."/>
            <person name="Perotto S."/>
        </authorList>
    </citation>
    <scope>NUCLEOTIDE SEQUENCE [LARGE SCALE GENOMIC DNA]</scope>
    <source>
        <strain evidence="2 3">ATCC 22711</strain>
    </source>
</reference>
<gene>
    <name evidence="2" type="ORF">M430DRAFT_15474</name>
</gene>
<dbReference type="GeneID" id="36571338"/>
<organism evidence="2 3">
    <name type="scientific">Amorphotheca resinae ATCC 22711</name>
    <dbReference type="NCBI Taxonomy" id="857342"/>
    <lineage>
        <taxon>Eukaryota</taxon>
        <taxon>Fungi</taxon>
        <taxon>Dikarya</taxon>
        <taxon>Ascomycota</taxon>
        <taxon>Pezizomycotina</taxon>
        <taxon>Leotiomycetes</taxon>
        <taxon>Helotiales</taxon>
        <taxon>Amorphothecaceae</taxon>
        <taxon>Amorphotheca</taxon>
    </lineage>
</organism>
<feature type="region of interest" description="Disordered" evidence="1">
    <location>
        <begin position="1"/>
        <end position="22"/>
    </location>
</feature>
<evidence type="ECO:0000313" key="3">
    <source>
        <dbReference type="Proteomes" id="UP000241818"/>
    </source>
</evidence>
<dbReference type="Proteomes" id="UP000241818">
    <property type="component" value="Unassembled WGS sequence"/>
</dbReference>
<dbReference type="RefSeq" id="XP_024725774.1">
    <property type="nucleotide sequence ID" value="XM_024863257.1"/>
</dbReference>
<proteinExistence type="predicted"/>
<dbReference type="OrthoDB" id="5430558at2759"/>
<name>A0A2T3BFU4_AMORE</name>
<sequence length="88" mass="9349">MLNLAVPITPPKPGSQAAQMSPAQFLVSSPTRASVKRKASLPKVTEMQAKRFCLEPPPNSDDTTMPVLEEGPEGSHENQGAGLIPDLL</sequence>
<dbReference type="EMBL" id="KZ679006">
    <property type="protein sequence ID" value="PSS28249.1"/>
    <property type="molecule type" value="Genomic_DNA"/>
</dbReference>
<protein>
    <submittedName>
        <fullName evidence="2">Uncharacterized protein</fullName>
    </submittedName>
</protein>